<gene>
    <name evidence="3" type="ORF">BINO364_LOCUS3243</name>
</gene>
<dbReference type="PROSITE" id="PS50240">
    <property type="entry name" value="TRYPSIN_DOM"/>
    <property type="match status" value="1"/>
</dbReference>
<dbReference type="InterPro" id="IPR009003">
    <property type="entry name" value="Peptidase_S1_PA"/>
</dbReference>
<evidence type="ECO:0000256" key="1">
    <source>
        <dbReference type="ARBA" id="ARBA00023157"/>
    </source>
</evidence>
<dbReference type="PANTHER" id="PTHR24253">
    <property type="entry name" value="TRANSMEMBRANE PROTEASE SERINE"/>
    <property type="match status" value="1"/>
</dbReference>
<dbReference type="EMBL" id="OV170231">
    <property type="protein sequence ID" value="CAH0716481.1"/>
    <property type="molecule type" value="Genomic_DNA"/>
</dbReference>
<evidence type="ECO:0000313" key="4">
    <source>
        <dbReference type="Proteomes" id="UP000838878"/>
    </source>
</evidence>
<keyword evidence="1" id="KW-1015">Disulfide bond</keyword>
<dbReference type="AlphaFoldDB" id="A0A8J9U9U1"/>
<dbReference type="InterPro" id="IPR001254">
    <property type="entry name" value="Trypsin_dom"/>
</dbReference>
<proteinExistence type="predicted"/>
<dbReference type="OrthoDB" id="6261922at2759"/>
<keyword evidence="4" id="KW-1185">Reference proteome</keyword>
<dbReference type="Pfam" id="PF00089">
    <property type="entry name" value="Trypsin"/>
    <property type="match status" value="1"/>
</dbReference>
<dbReference type="GO" id="GO:0004252">
    <property type="term" value="F:serine-type endopeptidase activity"/>
    <property type="evidence" value="ECO:0007669"/>
    <property type="project" value="InterPro"/>
</dbReference>
<sequence>MPLIDTTGFVTGWGRCDFTGNELCLPRASEFFPDEIIDPMLRTVSVNIASLNLYCEGYIRHGIKLHAGMLCAGAVREEYPSFACSAVPGAPLVVHGKLAGILSWGFGCGYAHDLPLVYTSMQYHTKWIAYNVMLLRKLSIDDLTPLFQATKSYIVMGWLSKTSISKTSPHRHVFYKNIRQMPFDLELVNLLGNTYDIRDFLNDGEVHSKKSELYEEIKKDLEQNNTHLLKKKQNLSLLKQTLKTYPFINQHFLLNANLSYDSASDNEYQII</sequence>
<dbReference type="GO" id="GO:0006508">
    <property type="term" value="P:proteolysis"/>
    <property type="evidence" value="ECO:0007669"/>
    <property type="project" value="InterPro"/>
</dbReference>
<name>A0A8J9U9U1_9NEOP</name>
<dbReference type="InterPro" id="IPR043504">
    <property type="entry name" value="Peptidase_S1_PA_chymotrypsin"/>
</dbReference>
<evidence type="ECO:0000313" key="3">
    <source>
        <dbReference type="EMBL" id="CAH0716481.1"/>
    </source>
</evidence>
<dbReference type="Gene3D" id="2.40.10.10">
    <property type="entry name" value="Trypsin-like serine proteases"/>
    <property type="match status" value="1"/>
</dbReference>
<feature type="non-terminal residue" evidence="3">
    <location>
        <position position="271"/>
    </location>
</feature>
<organism evidence="3 4">
    <name type="scientific">Brenthis ino</name>
    <name type="common">lesser marbled fritillary</name>
    <dbReference type="NCBI Taxonomy" id="405034"/>
    <lineage>
        <taxon>Eukaryota</taxon>
        <taxon>Metazoa</taxon>
        <taxon>Ecdysozoa</taxon>
        <taxon>Arthropoda</taxon>
        <taxon>Hexapoda</taxon>
        <taxon>Insecta</taxon>
        <taxon>Pterygota</taxon>
        <taxon>Neoptera</taxon>
        <taxon>Endopterygota</taxon>
        <taxon>Lepidoptera</taxon>
        <taxon>Glossata</taxon>
        <taxon>Ditrysia</taxon>
        <taxon>Papilionoidea</taxon>
        <taxon>Nymphalidae</taxon>
        <taxon>Heliconiinae</taxon>
        <taxon>Argynnini</taxon>
        <taxon>Brenthis</taxon>
    </lineage>
</organism>
<feature type="domain" description="Peptidase S1" evidence="2">
    <location>
        <begin position="1"/>
        <end position="133"/>
    </location>
</feature>
<accession>A0A8J9U9U1</accession>
<evidence type="ECO:0000259" key="2">
    <source>
        <dbReference type="PROSITE" id="PS50240"/>
    </source>
</evidence>
<dbReference type="Proteomes" id="UP000838878">
    <property type="component" value="Chromosome 11"/>
</dbReference>
<dbReference type="PANTHER" id="PTHR24253:SF153">
    <property type="entry name" value="SERINE PROTEASE HEPSIN"/>
    <property type="match status" value="1"/>
</dbReference>
<dbReference type="SUPFAM" id="SSF50494">
    <property type="entry name" value="Trypsin-like serine proteases"/>
    <property type="match status" value="1"/>
</dbReference>
<protein>
    <recommendedName>
        <fullName evidence="2">Peptidase S1 domain-containing protein</fullName>
    </recommendedName>
</protein>
<reference evidence="3" key="1">
    <citation type="submission" date="2021-12" db="EMBL/GenBank/DDBJ databases">
        <authorList>
            <person name="Martin H S."/>
        </authorList>
    </citation>
    <scope>NUCLEOTIDE SEQUENCE</scope>
</reference>